<name>A0A1S3LMH4_SALSA</name>
<sequence length="1129" mass="124335">MIKVLITGEQGGVIMTALGPAGIGVANLCQEGDKLLETGELGRATALYTSAFKSHAGSTMGHMRGLGSSRLARVISTLETWLNGHGEIQASMEGLNKGLAAVFLSTLSPNNVSASLFKMESILQSTGQGCDEIVVRCSALLEGKQNTCREGSTRVVLELTRALTCLLSDPHSPKGPRLYLKAFQDNKSETVRLVKGRQAQHLPKIVKAFSEQMLQKHAEMKSGERASEVFDIVAEAASEFLEFLMAVSPGDTDVQELQAAFLFSLGKFEECADVYSVALQDHSQSQPKSGTGKVVKGMPAERRASLLTSRAAAHFSTGGRATEASRDLGEAFGVHPATARLQFQRLFVDQGTGAAARMQLRQQAERGLLGYRETVLVRLDLRSSEGVELLDTVIAQLWALCHLEPDGGSRELRVRLAECLLLRGEFREALSICSQLATNTNSHTQQSYQNTVQVLRGYSRLLSDDHKGALEDFQAVIEHKAPHPSSCVRALCGRGVLRMMGGLHYLTVLDYVTASRLQPQDTALTVRCLVPWNCRGLLLTVLLEQARVMLEEWTGDHSSSLSPLEHQEHQQTKQLQPTQRKDGYKEGTPVGVYSLAVLLMELQPSADAPQILVADALYRLGRVEEAYRLLLAIGPTSPRAPILARLTLLQLHRGFLYDANQLLKKLIQCGDTSCLRPLLAVVSKKDRLLLQGYCHSASKRILEGLRGECALREAVAYLSIAIMASECEAVNSLMERARCYVLLGQRKTAIFDFSSILKEHPDHVQALCGRGFTYLMLNQQKECTQDILAALQISMDAVTKDILSLKDKARKLVCDWLQQYCRTNLSEILAAKAVPCQEEELREAFLVGGVLMRTDCRDTRCHLLYVDILLAKGEVKSAGAHLAQVFGQDPREAAVQARVGVVEAWQQKYRGGGARLSKLTEKEPSTLDFLLTLIPPIHRKRMAQAAAQEAGSVSASGHWEQALALLTVAVRAAAELRPQFLRQRAACLAQLDLHERAVADLDRVIQSHSDPSDATVSEAPEEPHVWAEDLCWRGHSLLLCSHEGPALDDFSRALELHRGQALQCVEAGLGRSRLAECFLRMALQHYGKQQLSKAWRLTESGLLVDSEHMELRRLRARVKREHCSPCIVH</sequence>
<dbReference type="AlphaFoldDB" id="A0A1S3LMH4"/>
<dbReference type="InterPro" id="IPR042161">
    <property type="entry name" value="TTC34"/>
</dbReference>
<dbReference type="OrthoDB" id="5971337at2759"/>
<dbReference type="CTD" id="100287898"/>
<dbReference type="Pfam" id="PF13174">
    <property type="entry name" value="TPR_6"/>
    <property type="match status" value="1"/>
</dbReference>
<dbReference type="PANTHER" id="PTHR44874:SF1">
    <property type="entry name" value="TETRATRICOPEPTIDE REPEAT PROTEIN 34"/>
    <property type="match status" value="1"/>
</dbReference>
<accession>A0A1S3LMH4</accession>
<evidence type="ECO:0000313" key="3">
    <source>
        <dbReference type="RefSeq" id="XP_013992045.1"/>
    </source>
</evidence>
<feature type="region of interest" description="Disordered" evidence="1">
    <location>
        <begin position="559"/>
        <end position="585"/>
    </location>
</feature>
<dbReference type="Gene3D" id="1.25.40.10">
    <property type="entry name" value="Tetratricopeptide repeat domain"/>
    <property type="match status" value="3"/>
</dbReference>
<gene>
    <name evidence="3" type="primary">ttc34</name>
</gene>
<dbReference type="GeneID" id="106567388"/>
<organism evidence="2 3">
    <name type="scientific">Salmo salar</name>
    <name type="common">Atlantic salmon</name>
    <dbReference type="NCBI Taxonomy" id="8030"/>
    <lineage>
        <taxon>Eukaryota</taxon>
        <taxon>Metazoa</taxon>
        <taxon>Chordata</taxon>
        <taxon>Craniata</taxon>
        <taxon>Vertebrata</taxon>
        <taxon>Euteleostomi</taxon>
        <taxon>Actinopterygii</taxon>
        <taxon>Neopterygii</taxon>
        <taxon>Teleostei</taxon>
        <taxon>Protacanthopterygii</taxon>
        <taxon>Salmoniformes</taxon>
        <taxon>Salmonidae</taxon>
        <taxon>Salmoninae</taxon>
        <taxon>Salmo</taxon>
    </lineage>
</organism>
<dbReference type="InterPro" id="IPR019734">
    <property type="entry name" value="TPR_rpt"/>
</dbReference>
<dbReference type="Proteomes" id="UP001652741">
    <property type="component" value="Chromosome ssa13"/>
</dbReference>
<evidence type="ECO:0000256" key="1">
    <source>
        <dbReference type="SAM" id="MobiDB-lite"/>
    </source>
</evidence>
<dbReference type="InterPro" id="IPR011990">
    <property type="entry name" value="TPR-like_helical_dom_sf"/>
</dbReference>
<evidence type="ECO:0000313" key="2">
    <source>
        <dbReference type="Proteomes" id="UP001652741"/>
    </source>
</evidence>
<keyword evidence="2" id="KW-1185">Reference proteome</keyword>
<dbReference type="PANTHER" id="PTHR44874">
    <property type="entry name" value="TETRATRICOPEPTIDE REPEAT PROTEIN 34"/>
    <property type="match status" value="1"/>
</dbReference>
<protein>
    <submittedName>
        <fullName evidence="3">Uncharacterized protein ttc34</fullName>
    </submittedName>
</protein>
<dbReference type="RefSeq" id="XP_013992045.1">
    <property type="nucleotide sequence ID" value="XM_014136570.2"/>
</dbReference>
<dbReference type="SMART" id="SM00028">
    <property type="entry name" value="TPR"/>
    <property type="match status" value="8"/>
</dbReference>
<dbReference type="SUPFAM" id="SSF48452">
    <property type="entry name" value="TPR-like"/>
    <property type="match status" value="2"/>
</dbReference>
<proteinExistence type="predicted"/>
<reference evidence="3" key="1">
    <citation type="submission" date="2025-08" db="UniProtKB">
        <authorList>
            <consortium name="RefSeq"/>
        </authorList>
    </citation>
    <scope>IDENTIFICATION</scope>
</reference>